<sequence>MARELESDLTDCMVIMDKILVVDGVTKEYPGRVAVSKLSFEVKKGSIHGFLGPNGAGKSTTMKMIAGLLPVSSGSITLFGETVQPDNLTLKNKIGLLPENAPVYLDQTVEQYLKLVSKLHGVKHVKDQVDKVMTDLSLLDVRKRLIGNLSKGYKQRVGLAQAIVYDAPFLILDEPTNGLDPQTVVELREFIKKLSAEKTILFSSHVLPEVEQLCDQITIIHQGKIRATGDLHEIHQKFRQGLVMRIGIGQQESLPDLSSFGKYDITHENIVGKEKQYHLTFQDDRDARAEIAKYLMNKGLNLYTLQVESPELEDIFLHVTELKK</sequence>
<dbReference type="Pfam" id="PF00005">
    <property type="entry name" value="ABC_tran"/>
    <property type="match status" value="1"/>
</dbReference>
<keyword evidence="4 6" id="KW-0067">ATP-binding</keyword>
<feature type="domain" description="ABC transporter" evidence="5">
    <location>
        <begin position="20"/>
        <end position="247"/>
    </location>
</feature>
<accession>A0AAX4HSP7</accession>
<dbReference type="Pfam" id="PF13732">
    <property type="entry name" value="DrrA1-3_C"/>
    <property type="match status" value="1"/>
</dbReference>
<dbReference type="InterPro" id="IPR025302">
    <property type="entry name" value="DrrA1/2-like_C"/>
</dbReference>
<evidence type="ECO:0000256" key="3">
    <source>
        <dbReference type="ARBA" id="ARBA00022741"/>
    </source>
</evidence>
<dbReference type="EMBL" id="CP139487">
    <property type="protein sequence ID" value="WPU66237.1"/>
    <property type="molecule type" value="Genomic_DNA"/>
</dbReference>
<reference evidence="6 7" key="1">
    <citation type="submission" date="2023-11" db="EMBL/GenBank/DDBJ databases">
        <title>Peredibacter starrii A3.12.</title>
        <authorList>
            <person name="Mitchell R.J."/>
        </authorList>
    </citation>
    <scope>NUCLEOTIDE SEQUENCE [LARGE SCALE GENOMIC DNA]</scope>
    <source>
        <strain evidence="6 7">A3.12</strain>
    </source>
</reference>
<dbReference type="AlphaFoldDB" id="A0AAX4HSP7"/>
<dbReference type="GO" id="GO:0005524">
    <property type="term" value="F:ATP binding"/>
    <property type="evidence" value="ECO:0007669"/>
    <property type="project" value="UniProtKB-KW"/>
</dbReference>
<protein>
    <submittedName>
        <fullName evidence="6">ABC transporter ATP-binding protein</fullName>
    </submittedName>
</protein>
<dbReference type="RefSeq" id="WP_321398246.1">
    <property type="nucleotide sequence ID" value="NZ_CP139487.1"/>
</dbReference>
<evidence type="ECO:0000256" key="4">
    <source>
        <dbReference type="ARBA" id="ARBA00022840"/>
    </source>
</evidence>
<dbReference type="SMART" id="SM00382">
    <property type="entry name" value="AAA"/>
    <property type="match status" value="1"/>
</dbReference>
<evidence type="ECO:0000256" key="1">
    <source>
        <dbReference type="ARBA" id="ARBA00005417"/>
    </source>
</evidence>
<dbReference type="InterPro" id="IPR003439">
    <property type="entry name" value="ABC_transporter-like_ATP-bd"/>
</dbReference>
<dbReference type="InterPro" id="IPR003593">
    <property type="entry name" value="AAA+_ATPase"/>
</dbReference>
<gene>
    <name evidence="6" type="ORF">SOO65_05710</name>
</gene>
<evidence type="ECO:0000256" key="2">
    <source>
        <dbReference type="ARBA" id="ARBA00022448"/>
    </source>
</evidence>
<evidence type="ECO:0000313" key="7">
    <source>
        <dbReference type="Proteomes" id="UP001324634"/>
    </source>
</evidence>
<evidence type="ECO:0000259" key="5">
    <source>
        <dbReference type="PROSITE" id="PS50893"/>
    </source>
</evidence>
<dbReference type="PANTHER" id="PTHR43335:SF4">
    <property type="entry name" value="ABC TRANSPORTER, ATP-BINDING PROTEIN"/>
    <property type="match status" value="1"/>
</dbReference>
<proteinExistence type="inferred from homology"/>
<dbReference type="KEGG" id="psti:SOO65_05710"/>
<dbReference type="SUPFAM" id="SSF52540">
    <property type="entry name" value="P-loop containing nucleoside triphosphate hydrolases"/>
    <property type="match status" value="1"/>
</dbReference>
<dbReference type="PANTHER" id="PTHR43335">
    <property type="entry name" value="ABC TRANSPORTER, ATP-BINDING PROTEIN"/>
    <property type="match status" value="1"/>
</dbReference>
<dbReference type="Proteomes" id="UP001324634">
    <property type="component" value="Chromosome"/>
</dbReference>
<organism evidence="6 7">
    <name type="scientific">Peredibacter starrii</name>
    <dbReference type="NCBI Taxonomy" id="28202"/>
    <lineage>
        <taxon>Bacteria</taxon>
        <taxon>Pseudomonadati</taxon>
        <taxon>Bdellovibrionota</taxon>
        <taxon>Bacteriovoracia</taxon>
        <taxon>Bacteriovoracales</taxon>
        <taxon>Bacteriovoracaceae</taxon>
        <taxon>Peredibacter</taxon>
    </lineage>
</organism>
<dbReference type="PROSITE" id="PS50893">
    <property type="entry name" value="ABC_TRANSPORTER_2"/>
    <property type="match status" value="1"/>
</dbReference>
<dbReference type="InterPro" id="IPR027417">
    <property type="entry name" value="P-loop_NTPase"/>
</dbReference>
<keyword evidence="2" id="KW-0813">Transport</keyword>
<dbReference type="Gene3D" id="3.40.50.300">
    <property type="entry name" value="P-loop containing nucleotide triphosphate hydrolases"/>
    <property type="match status" value="1"/>
</dbReference>
<keyword evidence="7" id="KW-1185">Reference proteome</keyword>
<name>A0AAX4HSP7_9BACT</name>
<keyword evidence="3" id="KW-0547">Nucleotide-binding</keyword>
<dbReference type="CDD" id="cd03230">
    <property type="entry name" value="ABC_DR_subfamily_A"/>
    <property type="match status" value="1"/>
</dbReference>
<dbReference type="GO" id="GO:0016887">
    <property type="term" value="F:ATP hydrolysis activity"/>
    <property type="evidence" value="ECO:0007669"/>
    <property type="project" value="InterPro"/>
</dbReference>
<comment type="similarity">
    <text evidence="1">Belongs to the ABC transporter superfamily.</text>
</comment>
<evidence type="ECO:0000313" key="6">
    <source>
        <dbReference type="EMBL" id="WPU66237.1"/>
    </source>
</evidence>